<dbReference type="Proteomes" id="UP000663845">
    <property type="component" value="Unassembled WGS sequence"/>
</dbReference>
<keyword evidence="3" id="KW-0472">Membrane</keyword>
<dbReference type="EMBL" id="CAJOAZ010000121">
    <property type="protein sequence ID" value="CAF3540867.1"/>
    <property type="molecule type" value="Genomic_DNA"/>
</dbReference>
<dbReference type="Pfam" id="PF24681">
    <property type="entry name" value="Kelch_KLHDC2_KLHL20_DRC7"/>
    <property type="match status" value="1"/>
</dbReference>
<dbReference type="Pfam" id="PF01344">
    <property type="entry name" value="Kelch_1"/>
    <property type="match status" value="2"/>
</dbReference>
<dbReference type="Gene3D" id="2.130.10.80">
    <property type="entry name" value="Galactose oxidase/kelch, beta-propeller"/>
    <property type="match status" value="3"/>
</dbReference>
<dbReference type="InterPro" id="IPR011043">
    <property type="entry name" value="Gal_Oxase/kelch_b-propeller"/>
</dbReference>
<dbReference type="InterPro" id="IPR006652">
    <property type="entry name" value="Kelch_1"/>
</dbReference>
<gene>
    <name evidence="4" type="ORF">JYZ213_LOCUS32637</name>
    <name evidence="5" type="ORF">OXD698_LOCUS3431</name>
</gene>
<keyword evidence="3" id="KW-0812">Transmembrane</keyword>
<dbReference type="InterPro" id="IPR015915">
    <property type="entry name" value="Kelch-typ_b-propeller"/>
</dbReference>
<dbReference type="Gene3D" id="2.120.10.80">
    <property type="entry name" value="Kelch-type beta propeller"/>
    <property type="match status" value="1"/>
</dbReference>
<evidence type="ECO:0000313" key="4">
    <source>
        <dbReference type="EMBL" id="CAF1306986.1"/>
    </source>
</evidence>
<name>A0A818JH58_9BILA</name>
<keyword evidence="3" id="KW-1133">Transmembrane helix</keyword>
<dbReference type="PANTHER" id="PTHR46344">
    <property type="entry name" value="OS02G0202900 PROTEIN"/>
    <property type="match status" value="1"/>
</dbReference>
<feature type="transmembrane region" description="Helical" evidence="3">
    <location>
        <begin position="27"/>
        <end position="46"/>
    </location>
</feature>
<keyword evidence="1" id="KW-0880">Kelch repeat</keyword>
<protein>
    <submittedName>
        <fullName evidence="5">Uncharacterized protein</fullName>
    </submittedName>
</protein>
<evidence type="ECO:0000313" key="6">
    <source>
        <dbReference type="Proteomes" id="UP000663844"/>
    </source>
</evidence>
<dbReference type="AlphaFoldDB" id="A0A818JH58"/>
<sequence length="493" mass="53434">MNRNVIEPETLPVQSTILCARFRRRKFIWIIVFSIVAISIALGIILPTTIINKTKEDTPGSVATATTTTTTTTTPAMLITMVEPAATVLTTTTTALITTTTTRTTGWMHSGSMNIARTAHTASVLKDGKVLVCGGANSRTLASAELYDPSTERWAIANNMKVKRYSHTASVLNNGKVLVNGGRSSAALDSAELYDPSTGHWTSTANMKSKRYSHTASVLENGKILVTGGSKSGVTLDSDSDEIFGLRTEKRKTIINMKRTRDSDATFVLSYEKMLAGVDTKPGYLNSAELYDPITGKWTSTGSMKSGRSEHTASILKGGKVLVAGGIQYNESSAELYDPKTESWTTTGNMTTLRRRHTASILNSGKVLVIGGVSDTGLTLSTAEIYDPSTGKWTTSHTNTMKHARHMHTASVLKNGKVLISGGSNNVGGLLNIAELYDPLTDRWTDILIMRNTRMHHTSSVLNNQKVLLTGGKNNPNFQNTIFYLNTTELYNP</sequence>
<organism evidence="5 6">
    <name type="scientific">Adineta steineri</name>
    <dbReference type="NCBI Taxonomy" id="433720"/>
    <lineage>
        <taxon>Eukaryota</taxon>
        <taxon>Metazoa</taxon>
        <taxon>Spiralia</taxon>
        <taxon>Gnathifera</taxon>
        <taxon>Rotifera</taxon>
        <taxon>Eurotatoria</taxon>
        <taxon>Bdelloidea</taxon>
        <taxon>Adinetida</taxon>
        <taxon>Adinetidae</taxon>
        <taxon>Adineta</taxon>
    </lineage>
</organism>
<accession>A0A818JH58</accession>
<evidence type="ECO:0000256" key="2">
    <source>
        <dbReference type="ARBA" id="ARBA00022737"/>
    </source>
</evidence>
<dbReference type="Proteomes" id="UP000663844">
    <property type="component" value="Unassembled WGS sequence"/>
</dbReference>
<dbReference type="SMART" id="SM00612">
    <property type="entry name" value="Kelch"/>
    <property type="match status" value="6"/>
</dbReference>
<dbReference type="EMBL" id="CAJNOG010000589">
    <property type="protein sequence ID" value="CAF1306986.1"/>
    <property type="molecule type" value="Genomic_DNA"/>
</dbReference>
<dbReference type="SUPFAM" id="SSF50965">
    <property type="entry name" value="Galactose oxidase, central domain"/>
    <property type="match status" value="1"/>
</dbReference>
<keyword evidence="2" id="KW-0677">Repeat</keyword>
<dbReference type="InterPro" id="IPR037293">
    <property type="entry name" value="Gal_Oxidase_central_sf"/>
</dbReference>
<reference evidence="5" key="1">
    <citation type="submission" date="2021-02" db="EMBL/GenBank/DDBJ databases">
        <authorList>
            <person name="Nowell W R."/>
        </authorList>
    </citation>
    <scope>NUCLEOTIDE SEQUENCE</scope>
</reference>
<evidence type="ECO:0000256" key="1">
    <source>
        <dbReference type="ARBA" id="ARBA00022441"/>
    </source>
</evidence>
<dbReference type="SUPFAM" id="SSF117281">
    <property type="entry name" value="Kelch motif"/>
    <property type="match status" value="1"/>
</dbReference>
<evidence type="ECO:0000313" key="5">
    <source>
        <dbReference type="EMBL" id="CAF3540867.1"/>
    </source>
</evidence>
<evidence type="ECO:0000256" key="3">
    <source>
        <dbReference type="SAM" id="Phobius"/>
    </source>
</evidence>
<dbReference type="PANTHER" id="PTHR46344:SF27">
    <property type="entry name" value="KELCH REPEAT SUPERFAMILY PROTEIN"/>
    <property type="match status" value="1"/>
</dbReference>
<comment type="caution">
    <text evidence="5">The sequence shown here is derived from an EMBL/GenBank/DDBJ whole genome shotgun (WGS) entry which is preliminary data.</text>
</comment>
<proteinExistence type="predicted"/>